<dbReference type="Gene3D" id="3.30.200.20">
    <property type="entry name" value="Phosphorylase Kinase, domain 1"/>
    <property type="match status" value="1"/>
</dbReference>
<dbReference type="EMBL" id="CP013979">
    <property type="protein sequence ID" value="ANJ28460.1"/>
    <property type="molecule type" value="Genomic_DNA"/>
</dbReference>
<keyword evidence="15" id="KW-1185">Reference proteome</keyword>
<keyword evidence="8" id="KW-0067">ATP-binding</keyword>
<comment type="catalytic activity">
    <reaction evidence="11">
        <text>L-seryl-[protein] + ATP = O-phospho-L-seryl-[protein] + ADP + H(+)</text>
        <dbReference type="Rhea" id="RHEA:17989"/>
        <dbReference type="Rhea" id="RHEA-COMP:9863"/>
        <dbReference type="Rhea" id="RHEA-COMP:11604"/>
        <dbReference type="ChEBI" id="CHEBI:15378"/>
        <dbReference type="ChEBI" id="CHEBI:29999"/>
        <dbReference type="ChEBI" id="CHEBI:30616"/>
        <dbReference type="ChEBI" id="CHEBI:83421"/>
        <dbReference type="ChEBI" id="CHEBI:456216"/>
        <dbReference type="EC" id="2.7.11.1"/>
    </reaction>
</comment>
<dbReference type="SMART" id="SM00090">
    <property type="entry name" value="RIO"/>
    <property type="match status" value="1"/>
</dbReference>
<dbReference type="Proteomes" id="UP000078437">
    <property type="component" value="Chromosome"/>
</dbReference>
<evidence type="ECO:0000313" key="15">
    <source>
        <dbReference type="Proteomes" id="UP000078437"/>
    </source>
</evidence>
<protein>
    <recommendedName>
        <fullName evidence="2">non-specific serine/threonine protein kinase</fullName>
        <ecNumber evidence="2">2.7.11.1</ecNumber>
    </recommendedName>
</protein>
<evidence type="ECO:0000256" key="10">
    <source>
        <dbReference type="ARBA" id="ARBA00047899"/>
    </source>
</evidence>
<dbReference type="GO" id="GO:0005524">
    <property type="term" value="F:ATP binding"/>
    <property type="evidence" value="ECO:0007669"/>
    <property type="project" value="UniProtKB-KW"/>
</dbReference>
<dbReference type="Gene3D" id="1.10.510.10">
    <property type="entry name" value="Transferase(Phosphotransferase) domain 1"/>
    <property type="match status" value="1"/>
</dbReference>
<dbReference type="InterPro" id="IPR051272">
    <property type="entry name" value="RIO-type_Ser/Thr_kinase"/>
</dbReference>
<dbReference type="PANTHER" id="PTHR45723">
    <property type="entry name" value="SERINE/THREONINE-PROTEIN KINASE RIO1"/>
    <property type="match status" value="1"/>
</dbReference>
<evidence type="ECO:0000259" key="13">
    <source>
        <dbReference type="PROSITE" id="PS50011"/>
    </source>
</evidence>
<evidence type="ECO:0000256" key="11">
    <source>
        <dbReference type="ARBA" id="ARBA00048679"/>
    </source>
</evidence>
<evidence type="ECO:0000256" key="5">
    <source>
        <dbReference type="ARBA" id="ARBA00022723"/>
    </source>
</evidence>
<evidence type="ECO:0000256" key="6">
    <source>
        <dbReference type="ARBA" id="ARBA00022741"/>
    </source>
</evidence>
<proteinExistence type="inferred from homology"/>
<keyword evidence="4" id="KW-0808">Transferase</keyword>
<feature type="domain" description="Protein kinase" evidence="13">
    <location>
        <begin position="68"/>
        <end position="295"/>
    </location>
</feature>
<evidence type="ECO:0000256" key="4">
    <source>
        <dbReference type="ARBA" id="ARBA00022679"/>
    </source>
</evidence>
<keyword evidence="9" id="KW-0460">Magnesium</keyword>
<reference evidence="14 15" key="1">
    <citation type="journal article" date="2016" name="Int. J. Syst. Evol. Microbiol.">
        <title>Agromyces aureus sp. nov., isolated from the rhizosphere of Salix caprea L. grown in a heavy-metal-contaminated soil.</title>
        <authorList>
            <person name="Corretto E."/>
            <person name="Antonielli L."/>
            <person name="Sessitsch A."/>
            <person name="Compant S."/>
            <person name="Gorfer M."/>
            <person name="Kuffner M."/>
            <person name="Brader G."/>
        </authorList>
    </citation>
    <scope>NUCLEOTIDE SEQUENCE [LARGE SCALE GENOMIC DNA]</scope>
    <source>
        <strain evidence="14 15">AR33</strain>
    </source>
</reference>
<name>A0A191WJF7_9MICO</name>
<evidence type="ECO:0000256" key="9">
    <source>
        <dbReference type="ARBA" id="ARBA00022842"/>
    </source>
</evidence>
<dbReference type="AlphaFoldDB" id="A0A191WJF7"/>
<sequence length="295" mass="32293">MTFLSSLDDTSAARSAAASALPSTTDLAFQTTEPGDDQRWSTWPATTPSERGPRPRPDWLVTSAAAIDTELGVVKTGKEGDVFLIERAIPDAPPEVAGNRVVLAAKRYRSSEHSDFHRSTIYTEGRGLRRTRDVRAVARGTSFGRSVARVQWASAEFEALCRLTELGAAVPYPVQVAGTEVLMEFVGDGRVAAPRLAQVRATPDELRDLFHQVVEFMHVLAANGLAHGDLSPYNLLVHHGRVVAIDLPQVVDLVSNPQGLDLLHRDCVNVCDWFTRQRLECDAEALFGELVAVIW</sequence>
<keyword evidence="6" id="KW-0547">Nucleotide-binding</keyword>
<dbReference type="OrthoDB" id="9795258at2"/>
<dbReference type="EC" id="2.7.11.1" evidence="2"/>
<evidence type="ECO:0000256" key="8">
    <source>
        <dbReference type="ARBA" id="ARBA00022840"/>
    </source>
</evidence>
<dbReference type="InterPro" id="IPR000687">
    <property type="entry name" value="RIO_kinase"/>
</dbReference>
<dbReference type="InterPro" id="IPR018934">
    <property type="entry name" value="RIO_dom"/>
</dbReference>
<dbReference type="KEGG" id="agy:ATC03_18945"/>
<dbReference type="Pfam" id="PF01163">
    <property type="entry name" value="RIO1"/>
    <property type="match status" value="1"/>
</dbReference>
<dbReference type="GO" id="GO:0004674">
    <property type="term" value="F:protein serine/threonine kinase activity"/>
    <property type="evidence" value="ECO:0007669"/>
    <property type="project" value="UniProtKB-KW"/>
</dbReference>
<accession>A0A191WJF7</accession>
<dbReference type="SUPFAM" id="SSF56112">
    <property type="entry name" value="Protein kinase-like (PK-like)"/>
    <property type="match status" value="1"/>
</dbReference>
<comment type="similarity">
    <text evidence="1">Belongs to the protein kinase superfamily. RIO-type Ser/Thr kinase family.</text>
</comment>
<evidence type="ECO:0000313" key="14">
    <source>
        <dbReference type="EMBL" id="ANJ28460.1"/>
    </source>
</evidence>
<keyword evidence="3 14" id="KW-0723">Serine/threonine-protein kinase</keyword>
<dbReference type="PROSITE" id="PS50011">
    <property type="entry name" value="PROTEIN_KINASE_DOM"/>
    <property type="match status" value="1"/>
</dbReference>
<evidence type="ECO:0000256" key="1">
    <source>
        <dbReference type="ARBA" id="ARBA00009196"/>
    </source>
</evidence>
<feature type="compositionally biased region" description="Polar residues" evidence="12">
    <location>
        <begin position="40"/>
        <end position="49"/>
    </location>
</feature>
<keyword evidence="7 14" id="KW-0418">Kinase</keyword>
<dbReference type="InterPro" id="IPR011009">
    <property type="entry name" value="Kinase-like_dom_sf"/>
</dbReference>
<dbReference type="InterPro" id="IPR000719">
    <property type="entry name" value="Prot_kinase_dom"/>
</dbReference>
<evidence type="ECO:0000256" key="7">
    <source>
        <dbReference type="ARBA" id="ARBA00022777"/>
    </source>
</evidence>
<keyword evidence="5" id="KW-0479">Metal-binding</keyword>
<evidence type="ECO:0000256" key="3">
    <source>
        <dbReference type="ARBA" id="ARBA00022527"/>
    </source>
</evidence>
<dbReference type="RefSeq" id="WP_067880610.1">
    <property type="nucleotide sequence ID" value="NZ_CP013979.1"/>
</dbReference>
<dbReference type="STRING" id="453304.ATC03_18945"/>
<gene>
    <name evidence="14" type="ORF">ATC03_18945</name>
</gene>
<evidence type="ECO:0000256" key="2">
    <source>
        <dbReference type="ARBA" id="ARBA00012513"/>
    </source>
</evidence>
<comment type="catalytic activity">
    <reaction evidence="10">
        <text>L-threonyl-[protein] + ATP = O-phospho-L-threonyl-[protein] + ADP + H(+)</text>
        <dbReference type="Rhea" id="RHEA:46608"/>
        <dbReference type="Rhea" id="RHEA-COMP:11060"/>
        <dbReference type="Rhea" id="RHEA-COMP:11605"/>
        <dbReference type="ChEBI" id="CHEBI:15378"/>
        <dbReference type="ChEBI" id="CHEBI:30013"/>
        <dbReference type="ChEBI" id="CHEBI:30616"/>
        <dbReference type="ChEBI" id="CHEBI:61977"/>
        <dbReference type="ChEBI" id="CHEBI:456216"/>
        <dbReference type="EC" id="2.7.11.1"/>
    </reaction>
</comment>
<organism evidence="14 15">
    <name type="scientific">Agromyces aureus</name>
    <dbReference type="NCBI Taxonomy" id="453304"/>
    <lineage>
        <taxon>Bacteria</taxon>
        <taxon>Bacillati</taxon>
        <taxon>Actinomycetota</taxon>
        <taxon>Actinomycetes</taxon>
        <taxon>Micrococcales</taxon>
        <taxon>Microbacteriaceae</taxon>
        <taxon>Agromyces</taxon>
    </lineage>
</organism>
<evidence type="ECO:0000256" key="12">
    <source>
        <dbReference type="SAM" id="MobiDB-lite"/>
    </source>
</evidence>
<feature type="region of interest" description="Disordered" evidence="12">
    <location>
        <begin position="1"/>
        <end position="57"/>
    </location>
</feature>
<dbReference type="GO" id="GO:0046872">
    <property type="term" value="F:metal ion binding"/>
    <property type="evidence" value="ECO:0007669"/>
    <property type="project" value="UniProtKB-KW"/>
</dbReference>
<feature type="compositionally biased region" description="Low complexity" evidence="12">
    <location>
        <begin position="1"/>
        <end position="28"/>
    </location>
</feature>
<reference evidence="15" key="2">
    <citation type="submission" date="2016-01" db="EMBL/GenBank/DDBJ databases">
        <title>Complete genome sequence of Agromyces aureus AR33T and comparison with related organisms.</title>
        <authorList>
            <person name="Corretto E."/>
            <person name="Antonielli L."/>
            <person name="Sessitsch A."/>
            <person name="Brader G."/>
        </authorList>
    </citation>
    <scope>NUCLEOTIDE SEQUENCE [LARGE SCALE GENOMIC DNA]</scope>
    <source>
        <strain evidence="15">AR33</strain>
    </source>
</reference>